<evidence type="ECO:0000313" key="3">
    <source>
        <dbReference type="Proteomes" id="UP001385951"/>
    </source>
</evidence>
<dbReference type="AlphaFoldDB" id="A0AAW0G8Q7"/>
<protein>
    <recommendedName>
        <fullName evidence="4">Phosphoglycerate mutase-like protein</fullName>
    </recommendedName>
</protein>
<keyword evidence="1" id="KW-0812">Transmembrane</keyword>
<evidence type="ECO:0000313" key="2">
    <source>
        <dbReference type="EMBL" id="KAK7689818.1"/>
    </source>
</evidence>
<dbReference type="InterPro" id="IPR029033">
    <property type="entry name" value="His_PPase_superfam"/>
</dbReference>
<dbReference type="SUPFAM" id="SSF53254">
    <property type="entry name" value="Phosphoglycerate mutase-like"/>
    <property type="match status" value="1"/>
</dbReference>
<keyword evidence="1" id="KW-1133">Transmembrane helix</keyword>
<gene>
    <name evidence="2" type="ORF">QCA50_006457</name>
</gene>
<name>A0AAW0G8Q7_9APHY</name>
<organism evidence="2 3">
    <name type="scientific">Cerrena zonata</name>
    <dbReference type="NCBI Taxonomy" id="2478898"/>
    <lineage>
        <taxon>Eukaryota</taxon>
        <taxon>Fungi</taxon>
        <taxon>Dikarya</taxon>
        <taxon>Basidiomycota</taxon>
        <taxon>Agaricomycotina</taxon>
        <taxon>Agaricomycetes</taxon>
        <taxon>Polyporales</taxon>
        <taxon>Cerrenaceae</taxon>
        <taxon>Cerrena</taxon>
    </lineage>
</organism>
<keyword evidence="3" id="KW-1185">Reference proteome</keyword>
<dbReference type="Proteomes" id="UP001385951">
    <property type="component" value="Unassembled WGS sequence"/>
</dbReference>
<dbReference type="GO" id="GO:0016791">
    <property type="term" value="F:phosphatase activity"/>
    <property type="evidence" value="ECO:0007669"/>
    <property type="project" value="TreeGrafter"/>
</dbReference>
<sequence length="462" mass="49311">MSNDKVLGIVVIARHGDRQGFYQDPESYTASATSITALGETQEFALGSLLRSLYLNASSPTYIQGIANTSSLFQQNQVAVRADAGGEGGVIFDSAIALLQGLWPATSLSNTTLADGTTVVSPLGGYQYVPIESVEPNQDVSLEGFTSCNTLNTRISNFYDSDEFLAKANQSANFLSQLKPYMDGRAVTLENMWNIFDYMNVQSIHSAAFAQSLPNTFLAQARDLANFHEYGVFSDASIDGIGNIAARTMLPSILTAFNRIANSSDPLKLHYSSISYKPFLSLFNMTGVVQSGELPAAIVNYAASIVLEVRQPASGGEPVIRFNFKNGTDDTTYHAHNLTFSGWNGQGDVPLSTFTNTFKPAAINTTLQWCNVCGQTSLRGCGDLLGASPSSVSASSHHERFSLVGAGFLGAGLTAAVLLMSLAALIFFGILTFGSKNKKTAHARFGSRASDSGSESHSVRKA</sequence>
<evidence type="ECO:0000256" key="1">
    <source>
        <dbReference type="SAM" id="Phobius"/>
    </source>
</evidence>
<keyword evidence="1" id="KW-0472">Membrane</keyword>
<dbReference type="PANTHER" id="PTHR11567">
    <property type="entry name" value="ACID PHOSPHATASE-RELATED"/>
    <property type="match status" value="1"/>
</dbReference>
<feature type="transmembrane region" description="Helical" evidence="1">
    <location>
        <begin position="401"/>
        <end position="434"/>
    </location>
</feature>
<accession>A0AAW0G8Q7</accession>
<comment type="caution">
    <text evidence="2">The sequence shown here is derived from an EMBL/GenBank/DDBJ whole genome shotgun (WGS) entry which is preliminary data.</text>
</comment>
<proteinExistence type="predicted"/>
<dbReference type="PANTHER" id="PTHR11567:SF142">
    <property type="entry name" value="PHOSPHOGLYCERATE MUTASE-LIKE PROTEIN"/>
    <property type="match status" value="1"/>
</dbReference>
<evidence type="ECO:0008006" key="4">
    <source>
        <dbReference type="Google" id="ProtNLM"/>
    </source>
</evidence>
<dbReference type="Gene3D" id="3.40.50.1240">
    <property type="entry name" value="Phosphoglycerate mutase-like"/>
    <property type="match status" value="1"/>
</dbReference>
<dbReference type="EMBL" id="JASBNA010000007">
    <property type="protein sequence ID" value="KAK7689818.1"/>
    <property type="molecule type" value="Genomic_DNA"/>
</dbReference>
<dbReference type="InterPro" id="IPR050645">
    <property type="entry name" value="Histidine_acid_phosphatase"/>
</dbReference>
<reference evidence="2 3" key="1">
    <citation type="submission" date="2022-09" db="EMBL/GenBank/DDBJ databases">
        <authorList>
            <person name="Palmer J.M."/>
        </authorList>
    </citation>
    <scope>NUCLEOTIDE SEQUENCE [LARGE SCALE GENOMIC DNA]</scope>
    <source>
        <strain evidence="2 3">DSM 7382</strain>
    </source>
</reference>